<reference evidence="13" key="1">
    <citation type="submission" date="2017-02" db="EMBL/GenBank/DDBJ databases">
        <authorList>
            <person name="Varghese N."/>
            <person name="Submissions S."/>
        </authorList>
    </citation>
    <scope>NUCLEOTIDE SEQUENCE [LARGE SCALE GENOMIC DNA]</scope>
    <source>
        <strain evidence="13">ATCC BAA-73</strain>
    </source>
</reference>
<proteinExistence type="predicted"/>
<dbReference type="SUPFAM" id="SSF47384">
    <property type="entry name" value="Homodimeric domain of signal transducing histidine kinase"/>
    <property type="match status" value="1"/>
</dbReference>
<evidence type="ECO:0000259" key="11">
    <source>
        <dbReference type="PROSITE" id="PS50113"/>
    </source>
</evidence>
<comment type="catalytic activity">
    <reaction evidence="1">
        <text>ATP + protein L-histidine = ADP + protein N-phospho-L-histidine.</text>
        <dbReference type="EC" id="2.7.13.3"/>
    </reaction>
</comment>
<dbReference type="Pfam" id="PF13426">
    <property type="entry name" value="PAS_9"/>
    <property type="match status" value="1"/>
</dbReference>
<dbReference type="SMART" id="SM00387">
    <property type="entry name" value="HATPase_c"/>
    <property type="match status" value="1"/>
</dbReference>
<dbReference type="InterPro" id="IPR000700">
    <property type="entry name" value="PAS-assoc_C"/>
</dbReference>
<evidence type="ECO:0000256" key="2">
    <source>
        <dbReference type="ARBA" id="ARBA00012438"/>
    </source>
</evidence>
<evidence type="ECO:0000256" key="5">
    <source>
        <dbReference type="ARBA" id="ARBA00022741"/>
    </source>
</evidence>
<evidence type="ECO:0000256" key="8">
    <source>
        <dbReference type="ARBA" id="ARBA00023012"/>
    </source>
</evidence>
<keyword evidence="7" id="KW-0067">ATP-binding</keyword>
<dbReference type="InterPro" id="IPR036097">
    <property type="entry name" value="HisK_dim/P_sf"/>
</dbReference>
<dbReference type="EMBL" id="FUWM01000019">
    <property type="protein sequence ID" value="SJZ90781.1"/>
    <property type="molecule type" value="Genomic_DNA"/>
</dbReference>
<dbReference type="PANTHER" id="PTHR43711:SF26">
    <property type="entry name" value="SENSOR HISTIDINE KINASE RCSC"/>
    <property type="match status" value="1"/>
</dbReference>
<evidence type="ECO:0000313" key="12">
    <source>
        <dbReference type="EMBL" id="SJZ90781.1"/>
    </source>
</evidence>
<keyword evidence="5" id="KW-0547">Nucleotide-binding</keyword>
<dbReference type="PROSITE" id="PS50113">
    <property type="entry name" value="PAC"/>
    <property type="match status" value="1"/>
</dbReference>
<dbReference type="CDD" id="cd16922">
    <property type="entry name" value="HATPase_EvgS-ArcB-TorS-like"/>
    <property type="match status" value="1"/>
</dbReference>
<evidence type="ECO:0000313" key="13">
    <source>
        <dbReference type="Proteomes" id="UP000190625"/>
    </source>
</evidence>
<evidence type="ECO:0000256" key="3">
    <source>
        <dbReference type="ARBA" id="ARBA00022553"/>
    </source>
</evidence>
<dbReference type="Proteomes" id="UP000190625">
    <property type="component" value="Unassembled WGS sequence"/>
</dbReference>
<dbReference type="Gene3D" id="3.30.565.10">
    <property type="entry name" value="Histidine kinase-like ATPase, C-terminal domain"/>
    <property type="match status" value="1"/>
</dbReference>
<dbReference type="AlphaFoldDB" id="A0A1T4PH91"/>
<dbReference type="CDD" id="cd00130">
    <property type="entry name" value="PAS"/>
    <property type="match status" value="1"/>
</dbReference>
<dbReference type="PRINTS" id="PR00344">
    <property type="entry name" value="BCTRLSENSOR"/>
</dbReference>
<dbReference type="GO" id="GO:0005524">
    <property type="term" value="F:ATP binding"/>
    <property type="evidence" value="ECO:0007669"/>
    <property type="project" value="UniProtKB-KW"/>
</dbReference>
<keyword evidence="13" id="KW-1185">Reference proteome</keyword>
<dbReference type="PROSITE" id="PS50112">
    <property type="entry name" value="PAS"/>
    <property type="match status" value="1"/>
</dbReference>
<dbReference type="InterPro" id="IPR003594">
    <property type="entry name" value="HATPase_dom"/>
</dbReference>
<dbReference type="SUPFAM" id="SSF55874">
    <property type="entry name" value="ATPase domain of HSP90 chaperone/DNA topoisomerase II/histidine kinase"/>
    <property type="match status" value="1"/>
</dbReference>
<keyword evidence="3" id="KW-0597">Phosphoprotein</keyword>
<organism evidence="12 13">
    <name type="scientific">Selenihalanaerobacter shriftii</name>
    <dbReference type="NCBI Taxonomy" id="142842"/>
    <lineage>
        <taxon>Bacteria</taxon>
        <taxon>Bacillati</taxon>
        <taxon>Bacillota</taxon>
        <taxon>Clostridia</taxon>
        <taxon>Halanaerobiales</taxon>
        <taxon>Halobacteroidaceae</taxon>
        <taxon>Selenihalanaerobacter</taxon>
    </lineage>
</organism>
<evidence type="ECO:0000259" key="10">
    <source>
        <dbReference type="PROSITE" id="PS50112"/>
    </source>
</evidence>
<dbReference type="NCBIfam" id="TIGR00229">
    <property type="entry name" value="sensory_box"/>
    <property type="match status" value="1"/>
</dbReference>
<dbReference type="InterPro" id="IPR001610">
    <property type="entry name" value="PAC"/>
</dbReference>
<dbReference type="InterPro" id="IPR036890">
    <property type="entry name" value="HATPase_C_sf"/>
</dbReference>
<feature type="domain" description="Histidine kinase" evidence="9">
    <location>
        <begin position="123"/>
        <end position="346"/>
    </location>
</feature>
<dbReference type="SUPFAM" id="SSF55785">
    <property type="entry name" value="PYP-like sensor domain (PAS domain)"/>
    <property type="match status" value="1"/>
</dbReference>
<dbReference type="InterPro" id="IPR050736">
    <property type="entry name" value="Sensor_HK_Regulatory"/>
</dbReference>
<evidence type="ECO:0000256" key="4">
    <source>
        <dbReference type="ARBA" id="ARBA00022679"/>
    </source>
</evidence>
<dbReference type="InterPro" id="IPR035965">
    <property type="entry name" value="PAS-like_dom_sf"/>
</dbReference>
<evidence type="ECO:0000256" key="6">
    <source>
        <dbReference type="ARBA" id="ARBA00022777"/>
    </source>
</evidence>
<dbReference type="PROSITE" id="PS50109">
    <property type="entry name" value="HIS_KIN"/>
    <property type="match status" value="1"/>
</dbReference>
<feature type="domain" description="PAC" evidence="11">
    <location>
        <begin position="61"/>
        <end position="113"/>
    </location>
</feature>
<evidence type="ECO:0000256" key="7">
    <source>
        <dbReference type="ARBA" id="ARBA00022840"/>
    </source>
</evidence>
<dbReference type="SMART" id="SM00388">
    <property type="entry name" value="HisKA"/>
    <property type="match status" value="1"/>
</dbReference>
<dbReference type="Pfam" id="PF00512">
    <property type="entry name" value="HisKA"/>
    <property type="match status" value="1"/>
</dbReference>
<dbReference type="GO" id="GO:0000155">
    <property type="term" value="F:phosphorelay sensor kinase activity"/>
    <property type="evidence" value="ECO:0007669"/>
    <property type="project" value="InterPro"/>
</dbReference>
<keyword evidence="4" id="KW-0808">Transferase</keyword>
<name>A0A1T4PH91_9FIRM</name>
<dbReference type="InterPro" id="IPR004358">
    <property type="entry name" value="Sig_transdc_His_kin-like_C"/>
</dbReference>
<feature type="domain" description="PAS" evidence="10">
    <location>
        <begin position="1"/>
        <end position="54"/>
    </location>
</feature>
<dbReference type="SMART" id="SM00086">
    <property type="entry name" value="PAC"/>
    <property type="match status" value="1"/>
</dbReference>
<dbReference type="InterPro" id="IPR005467">
    <property type="entry name" value="His_kinase_dom"/>
</dbReference>
<dbReference type="InterPro" id="IPR000014">
    <property type="entry name" value="PAS"/>
</dbReference>
<gene>
    <name evidence="12" type="ORF">SAMN02745118_02158</name>
</gene>
<dbReference type="EC" id="2.7.13.3" evidence="2"/>
<dbReference type="Gene3D" id="3.30.450.20">
    <property type="entry name" value="PAS domain"/>
    <property type="match status" value="1"/>
</dbReference>
<dbReference type="STRING" id="142842.SAMN02745118_02158"/>
<evidence type="ECO:0000256" key="1">
    <source>
        <dbReference type="ARBA" id="ARBA00000085"/>
    </source>
</evidence>
<dbReference type="FunFam" id="3.30.565.10:FF:000037">
    <property type="entry name" value="Hybrid sensor histidine kinase/response regulator"/>
    <property type="match status" value="1"/>
</dbReference>
<keyword evidence="8" id="KW-0902">Two-component regulatory system</keyword>
<dbReference type="InterPro" id="IPR003661">
    <property type="entry name" value="HisK_dim/P_dom"/>
</dbReference>
<protein>
    <recommendedName>
        <fullName evidence="2">histidine kinase</fullName>
        <ecNumber evidence="2">2.7.13.3</ecNumber>
    </recommendedName>
</protein>
<accession>A0A1T4PH91</accession>
<dbReference type="PANTHER" id="PTHR43711">
    <property type="entry name" value="TWO-COMPONENT HISTIDINE KINASE"/>
    <property type="match status" value="1"/>
</dbReference>
<dbReference type="Gene3D" id="1.10.287.130">
    <property type="match status" value="1"/>
</dbReference>
<evidence type="ECO:0000259" key="9">
    <source>
        <dbReference type="PROSITE" id="PS50109"/>
    </source>
</evidence>
<dbReference type="Pfam" id="PF02518">
    <property type="entry name" value="HATPase_c"/>
    <property type="match status" value="1"/>
</dbReference>
<keyword evidence="6" id="KW-0418">Kinase</keyword>
<sequence>MNKNGEVKLINRKGCEILGYSQEEIIGKNWFDNFMEEDIKDIFKSILKSTDTDDESIKFVKHHENNILTKSGETKMVAWHNAIIKDEEGNIQEILSSGLDITERKLLKEKLEYSQLKTEFFANLSHELKTPLNLIFSSLKMLNMYQNKHLDPEDNKKASKYTSIIKQNGYRLLRLVNNLVDINKINANNFNLNLKNYDIIKVIRDITESVEEYISDKDRIFEFNSELSKKIIACDPFNIERIMLNLLSNAVKFTDERDKIVVSIYDREKMVCISVKDTGVGIEKDKQEIIFERFGQADKSFTRNSEGSGIGLSIVKLLVEMHGGIITLESEPGEGSEFIIELPAKKVAEKEGKLHNQEARELFDRVSVEFSDIYD</sequence>
<dbReference type="CDD" id="cd00082">
    <property type="entry name" value="HisKA"/>
    <property type="match status" value="1"/>
</dbReference>